<reference evidence="1" key="2">
    <citation type="journal article" date="2015" name="Data Brief">
        <title>Shoot transcriptome of the giant reed, Arundo donax.</title>
        <authorList>
            <person name="Barrero R.A."/>
            <person name="Guerrero F.D."/>
            <person name="Moolhuijzen P."/>
            <person name="Goolsby J.A."/>
            <person name="Tidwell J."/>
            <person name="Bellgard S.E."/>
            <person name="Bellgard M.I."/>
        </authorList>
    </citation>
    <scope>NUCLEOTIDE SEQUENCE</scope>
    <source>
        <tissue evidence="1">Shoot tissue taken approximately 20 cm above the soil surface</tissue>
    </source>
</reference>
<name>A0A0A9FUC2_ARUDO</name>
<reference evidence="1" key="1">
    <citation type="submission" date="2014-09" db="EMBL/GenBank/DDBJ databases">
        <authorList>
            <person name="Magalhaes I.L.F."/>
            <person name="Oliveira U."/>
            <person name="Santos F.R."/>
            <person name="Vidigal T.H.D.A."/>
            <person name="Brescovit A.D."/>
            <person name="Santos A.J."/>
        </authorList>
    </citation>
    <scope>NUCLEOTIDE SEQUENCE</scope>
    <source>
        <tissue evidence="1">Shoot tissue taken approximately 20 cm above the soil surface</tissue>
    </source>
</reference>
<proteinExistence type="predicted"/>
<organism evidence="1">
    <name type="scientific">Arundo donax</name>
    <name type="common">Giant reed</name>
    <name type="synonym">Donax arundinaceus</name>
    <dbReference type="NCBI Taxonomy" id="35708"/>
    <lineage>
        <taxon>Eukaryota</taxon>
        <taxon>Viridiplantae</taxon>
        <taxon>Streptophyta</taxon>
        <taxon>Embryophyta</taxon>
        <taxon>Tracheophyta</taxon>
        <taxon>Spermatophyta</taxon>
        <taxon>Magnoliopsida</taxon>
        <taxon>Liliopsida</taxon>
        <taxon>Poales</taxon>
        <taxon>Poaceae</taxon>
        <taxon>PACMAD clade</taxon>
        <taxon>Arundinoideae</taxon>
        <taxon>Arundineae</taxon>
        <taxon>Arundo</taxon>
    </lineage>
</organism>
<dbReference type="EMBL" id="GBRH01181451">
    <property type="protein sequence ID" value="JAE16445.1"/>
    <property type="molecule type" value="Transcribed_RNA"/>
</dbReference>
<protein>
    <submittedName>
        <fullName evidence="1">Uncharacterized protein</fullName>
    </submittedName>
</protein>
<sequence length="46" mass="5317">MRTQLKNLSSNSAHTCELELTENITYIIYPSCCMLHIICRLVVYTP</sequence>
<dbReference type="AlphaFoldDB" id="A0A0A9FUC2"/>
<accession>A0A0A9FUC2</accession>
<evidence type="ECO:0000313" key="1">
    <source>
        <dbReference type="EMBL" id="JAE16445.1"/>
    </source>
</evidence>